<accession>A0A918X627</accession>
<evidence type="ECO:0000256" key="1">
    <source>
        <dbReference type="SAM" id="MobiDB-lite"/>
    </source>
</evidence>
<evidence type="ECO:0000313" key="3">
    <source>
        <dbReference type="Proteomes" id="UP000638353"/>
    </source>
</evidence>
<name>A0A918X627_9ACTN</name>
<gene>
    <name evidence="2" type="ORF">GCM10010334_74530</name>
</gene>
<dbReference type="Proteomes" id="UP000638353">
    <property type="component" value="Unassembled WGS sequence"/>
</dbReference>
<dbReference type="AlphaFoldDB" id="A0A918X627"/>
<organism evidence="2 3">
    <name type="scientific">Streptomyces finlayi</name>
    <dbReference type="NCBI Taxonomy" id="67296"/>
    <lineage>
        <taxon>Bacteria</taxon>
        <taxon>Bacillati</taxon>
        <taxon>Actinomycetota</taxon>
        <taxon>Actinomycetes</taxon>
        <taxon>Kitasatosporales</taxon>
        <taxon>Streptomycetaceae</taxon>
        <taxon>Streptomyces</taxon>
    </lineage>
</organism>
<comment type="caution">
    <text evidence="2">The sequence shown here is derived from an EMBL/GenBank/DDBJ whole genome shotgun (WGS) entry which is preliminary data.</text>
</comment>
<reference evidence="2" key="2">
    <citation type="submission" date="2020-09" db="EMBL/GenBank/DDBJ databases">
        <authorList>
            <person name="Sun Q."/>
            <person name="Ohkuma M."/>
        </authorList>
    </citation>
    <scope>NUCLEOTIDE SEQUENCE</scope>
    <source>
        <strain evidence="2">JCM 4637</strain>
    </source>
</reference>
<reference evidence="2" key="1">
    <citation type="journal article" date="2014" name="Int. J. Syst. Evol. Microbiol.">
        <title>Complete genome sequence of Corynebacterium casei LMG S-19264T (=DSM 44701T), isolated from a smear-ripened cheese.</title>
        <authorList>
            <consortium name="US DOE Joint Genome Institute (JGI-PGF)"/>
            <person name="Walter F."/>
            <person name="Albersmeier A."/>
            <person name="Kalinowski J."/>
            <person name="Ruckert C."/>
        </authorList>
    </citation>
    <scope>NUCLEOTIDE SEQUENCE</scope>
    <source>
        <strain evidence="2">JCM 4637</strain>
    </source>
</reference>
<feature type="region of interest" description="Disordered" evidence="1">
    <location>
        <begin position="1"/>
        <end position="24"/>
    </location>
</feature>
<feature type="compositionally biased region" description="Basic and acidic residues" evidence="1">
    <location>
        <begin position="15"/>
        <end position="24"/>
    </location>
</feature>
<dbReference type="EMBL" id="BMVC01000022">
    <property type="protein sequence ID" value="GHD14950.1"/>
    <property type="molecule type" value="Genomic_DNA"/>
</dbReference>
<proteinExistence type="predicted"/>
<evidence type="ECO:0000313" key="2">
    <source>
        <dbReference type="EMBL" id="GHD14950.1"/>
    </source>
</evidence>
<sequence>MVRTSGGADAGEPDGADKADEAGNADKEGLVPGFFFMIADLLWVGPEEGLPFGFPERTGRISRGTDSGWRNCSGELNGM</sequence>
<protein>
    <submittedName>
        <fullName evidence="2">Uncharacterized protein</fullName>
    </submittedName>
</protein>